<name>A0A8S3Q7Y2_MYTED</name>
<sequence length="206" mass="23171">MYNGLSGTEGFPTRSSHRDNTKWSKCITVYLALKVFKLEAVIETTPDGVFKLEAVIETTPDGVECDIHENRIVKRSNALVQQLLKVQSQILLEHCRNSSHIWSDHESRGCKCNEAPLIQNSANHMYAANKTNLLIPCHVTGYPLPYVTWTVNGSRISNNDRFLVREDGLLIQRVTYTDHGSYTCTARNIVGINRKTSTFSTSEGIQ</sequence>
<keyword evidence="1" id="KW-0732">Signal</keyword>
<dbReference type="GO" id="GO:0007156">
    <property type="term" value="P:homophilic cell adhesion via plasma membrane adhesion molecules"/>
    <property type="evidence" value="ECO:0007669"/>
    <property type="project" value="TreeGrafter"/>
</dbReference>
<dbReference type="GO" id="GO:0050808">
    <property type="term" value="P:synapse organization"/>
    <property type="evidence" value="ECO:0007669"/>
    <property type="project" value="TreeGrafter"/>
</dbReference>
<dbReference type="InterPro" id="IPR003598">
    <property type="entry name" value="Ig_sub2"/>
</dbReference>
<dbReference type="FunFam" id="2.60.40.10:FF:000032">
    <property type="entry name" value="palladin isoform X1"/>
    <property type="match status" value="1"/>
</dbReference>
<dbReference type="Proteomes" id="UP000683360">
    <property type="component" value="Unassembled WGS sequence"/>
</dbReference>
<dbReference type="SMART" id="SM00408">
    <property type="entry name" value="IGc2"/>
    <property type="match status" value="1"/>
</dbReference>
<dbReference type="InterPro" id="IPR036179">
    <property type="entry name" value="Ig-like_dom_sf"/>
</dbReference>
<dbReference type="GO" id="GO:0043025">
    <property type="term" value="C:neuronal cell body"/>
    <property type="evidence" value="ECO:0007669"/>
    <property type="project" value="TreeGrafter"/>
</dbReference>
<dbReference type="SMART" id="SM00409">
    <property type="entry name" value="IG"/>
    <property type="match status" value="1"/>
</dbReference>
<proteinExistence type="predicted"/>
<evidence type="ECO:0000313" key="5">
    <source>
        <dbReference type="EMBL" id="CAG2191596.1"/>
    </source>
</evidence>
<protein>
    <submittedName>
        <fullName evidence="5">HMCN</fullName>
    </submittedName>
</protein>
<dbReference type="InterPro" id="IPR007110">
    <property type="entry name" value="Ig-like_dom"/>
</dbReference>
<comment type="caution">
    <text evidence="5">The sequence shown here is derived from an EMBL/GenBank/DDBJ whole genome shotgun (WGS) entry which is preliminary data.</text>
</comment>
<keyword evidence="6" id="KW-1185">Reference proteome</keyword>
<dbReference type="GO" id="GO:0030424">
    <property type="term" value="C:axon"/>
    <property type="evidence" value="ECO:0007669"/>
    <property type="project" value="TreeGrafter"/>
</dbReference>
<evidence type="ECO:0000256" key="1">
    <source>
        <dbReference type="ARBA" id="ARBA00022729"/>
    </source>
</evidence>
<dbReference type="InterPro" id="IPR050958">
    <property type="entry name" value="Cell_Adh-Cytoskel_Orgn"/>
</dbReference>
<dbReference type="InterPro" id="IPR003599">
    <property type="entry name" value="Ig_sub"/>
</dbReference>
<evidence type="ECO:0000259" key="4">
    <source>
        <dbReference type="PROSITE" id="PS50835"/>
    </source>
</evidence>
<dbReference type="GO" id="GO:0008046">
    <property type="term" value="F:axon guidance receptor activity"/>
    <property type="evidence" value="ECO:0007669"/>
    <property type="project" value="TreeGrafter"/>
</dbReference>
<dbReference type="AlphaFoldDB" id="A0A8S3Q7Y2"/>
<dbReference type="EMBL" id="CAJPWZ010000368">
    <property type="protein sequence ID" value="CAG2191596.1"/>
    <property type="molecule type" value="Genomic_DNA"/>
</dbReference>
<dbReference type="GO" id="GO:0005886">
    <property type="term" value="C:plasma membrane"/>
    <property type="evidence" value="ECO:0007669"/>
    <property type="project" value="TreeGrafter"/>
</dbReference>
<dbReference type="Pfam" id="PF07679">
    <property type="entry name" value="I-set"/>
    <property type="match status" value="1"/>
</dbReference>
<reference evidence="5" key="1">
    <citation type="submission" date="2021-03" db="EMBL/GenBank/DDBJ databases">
        <authorList>
            <person name="Bekaert M."/>
        </authorList>
    </citation>
    <scope>NUCLEOTIDE SEQUENCE</scope>
</reference>
<dbReference type="SUPFAM" id="SSF48726">
    <property type="entry name" value="Immunoglobulin"/>
    <property type="match status" value="1"/>
</dbReference>
<dbReference type="InterPro" id="IPR013098">
    <property type="entry name" value="Ig_I-set"/>
</dbReference>
<dbReference type="PANTHER" id="PTHR45080">
    <property type="entry name" value="CONTACTIN 5"/>
    <property type="match status" value="1"/>
</dbReference>
<organism evidence="5 6">
    <name type="scientific">Mytilus edulis</name>
    <name type="common">Blue mussel</name>
    <dbReference type="NCBI Taxonomy" id="6550"/>
    <lineage>
        <taxon>Eukaryota</taxon>
        <taxon>Metazoa</taxon>
        <taxon>Spiralia</taxon>
        <taxon>Lophotrochozoa</taxon>
        <taxon>Mollusca</taxon>
        <taxon>Bivalvia</taxon>
        <taxon>Autobranchia</taxon>
        <taxon>Pteriomorphia</taxon>
        <taxon>Mytilida</taxon>
        <taxon>Mytiloidea</taxon>
        <taxon>Mytilidae</taxon>
        <taxon>Mytilinae</taxon>
        <taxon>Mytilus</taxon>
    </lineage>
</organism>
<dbReference type="Gene3D" id="2.60.40.10">
    <property type="entry name" value="Immunoglobulins"/>
    <property type="match status" value="1"/>
</dbReference>
<dbReference type="CDD" id="cd00096">
    <property type="entry name" value="Ig"/>
    <property type="match status" value="1"/>
</dbReference>
<keyword evidence="2" id="KW-1015">Disulfide bond</keyword>
<keyword evidence="3" id="KW-0393">Immunoglobulin domain</keyword>
<dbReference type="InterPro" id="IPR013783">
    <property type="entry name" value="Ig-like_fold"/>
</dbReference>
<evidence type="ECO:0000256" key="3">
    <source>
        <dbReference type="ARBA" id="ARBA00023319"/>
    </source>
</evidence>
<dbReference type="OrthoDB" id="428111at2759"/>
<accession>A0A8S3Q7Y2</accession>
<gene>
    <name evidence="5" type="ORF">MEDL_6823</name>
</gene>
<dbReference type="PROSITE" id="PS50835">
    <property type="entry name" value="IG_LIKE"/>
    <property type="match status" value="1"/>
</dbReference>
<dbReference type="PANTHER" id="PTHR45080:SF8">
    <property type="entry name" value="IG-LIKE DOMAIN-CONTAINING PROTEIN"/>
    <property type="match status" value="1"/>
</dbReference>
<evidence type="ECO:0000256" key="2">
    <source>
        <dbReference type="ARBA" id="ARBA00023157"/>
    </source>
</evidence>
<evidence type="ECO:0000313" key="6">
    <source>
        <dbReference type="Proteomes" id="UP000683360"/>
    </source>
</evidence>
<feature type="domain" description="Ig-like" evidence="4">
    <location>
        <begin position="116"/>
        <end position="200"/>
    </location>
</feature>